<keyword evidence="8 9" id="KW-0472">Membrane</keyword>
<dbReference type="KEGG" id="bhu:bhn_I1107"/>
<sequence>MKKTRFKNKSSIVLYFLKGSAIFFVLAILVSFCVTFLELIGPKIVQYTIDNCISGAAAEDSGSVPDYILFLMDRLGGKEYLGAHLYLVAELVAVIAVLTALFRYLFRVINSIAAEKLIKRMRDKLFEHIMHLPFSWHGENHTGDIIQRCTSDVDTIKMFISEQLLSLFRIMIRIAVAMHFMIRINGELTIASAVFIPIIVLYSCFFHNRISTGFEKADNEEGRLSATAQENLTGVRVVRAFGREAYEREKFEKQNYEYTNLWISLMKTLAAFWASNDFISGFQVMLITVLGAVYCVNGSITVGEYVAFVFYNSMLTWPVRALGRIISEMSKAGVSIDRLRYIMNSEEEKDVENAKKPPMDQDITFENVSFVYDNGSEDVLDNVSFKIKAGTTFGILGGTGSGKSTLMYLMDRLYDLPKDGGRILIGDTDIIDIKRSHLRENIGFVLQEPFLFSRTLSENIGITQKEKNEKEIREAAKIAALDETIESFGQGYETYVGERGVTLSGGQKQRTAIAQMLVSDPPIMVFDDSLSAVDTQTDARIRKALSENKGTSTVILISHRITTLMQADNILVLDHGKVSEVGSHEELLNNNGIYKRIFDIQMQGT</sequence>
<comment type="subcellular location">
    <subcellularLocation>
        <location evidence="1">Cell membrane</location>
        <topology evidence="1">Multi-pass membrane protein</topology>
    </subcellularLocation>
</comment>
<dbReference type="InterPro" id="IPR039421">
    <property type="entry name" value="Type_1_exporter"/>
</dbReference>
<feature type="domain" description="ABC transmembrane type-1" evidence="11">
    <location>
        <begin position="25"/>
        <end position="331"/>
    </location>
</feature>
<dbReference type="InterPro" id="IPR036640">
    <property type="entry name" value="ABC1_TM_sf"/>
</dbReference>
<proteinExistence type="predicted"/>
<dbReference type="Proteomes" id="UP000179284">
    <property type="component" value="Chromosome I"/>
</dbReference>
<evidence type="ECO:0000256" key="6">
    <source>
        <dbReference type="ARBA" id="ARBA00022840"/>
    </source>
</evidence>
<name>A0A1D9P0X9_9FIRM</name>
<evidence type="ECO:0000259" key="10">
    <source>
        <dbReference type="PROSITE" id="PS50893"/>
    </source>
</evidence>
<keyword evidence="5" id="KW-0547">Nucleotide-binding</keyword>
<evidence type="ECO:0000256" key="3">
    <source>
        <dbReference type="ARBA" id="ARBA00022475"/>
    </source>
</evidence>
<keyword evidence="6 12" id="KW-0067">ATP-binding</keyword>
<dbReference type="InterPro" id="IPR011527">
    <property type="entry name" value="ABC1_TM_dom"/>
</dbReference>
<accession>A0A1D9P0X9</accession>
<dbReference type="SUPFAM" id="SSF90123">
    <property type="entry name" value="ABC transporter transmembrane region"/>
    <property type="match status" value="1"/>
</dbReference>
<dbReference type="PANTHER" id="PTHR43394:SF1">
    <property type="entry name" value="ATP-BINDING CASSETTE SUB-FAMILY B MEMBER 10, MITOCHONDRIAL"/>
    <property type="match status" value="1"/>
</dbReference>
<dbReference type="SUPFAM" id="SSF52540">
    <property type="entry name" value="P-loop containing nucleoside triphosphate hydrolases"/>
    <property type="match status" value="1"/>
</dbReference>
<feature type="transmembrane region" description="Helical" evidence="9">
    <location>
        <begin position="12"/>
        <end position="37"/>
    </location>
</feature>
<dbReference type="Pfam" id="PF00005">
    <property type="entry name" value="ABC_tran"/>
    <property type="match status" value="1"/>
</dbReference>
<keyword evidence="13" id="KW-1185">Reference proteome</keyword>
<keyword evidence="7 9" id="KW-1133">Transmembrane helix</keyword>
<dbReference type="GO" id="GO:0005886">
    <property type="term" value="C:plasma membrane"/>
    <property type="evidence" value="ECO:0007669"/>
    <property type="project" value="UniProtKB-SubCell"/>
</dbReference>
<dbReference type="GO" id="GO:0005524">
    <property type="term" value="F:ATP binding"/>
    <property type="evidence" value="ECO:0007669"/>
    <property type="project" value="UniProtKB-KW"/>
</dbReference>
<reference evidence="13" key="1">
    <citation type="submission" date="2016-10" db="EMBL/GenBank/DDBJ databases">
        <title>The complete genome sequence of the rumen bacterium Butyrivibrio hungatei MB2003.</title>
        <authorList>
            <person name="Palevich N."/>
            <person name="Kelly W.J."/>
            <person name="Leahy S.C."/>
            <person name="Altermann E."/>
            <person name="Rakonjac J."/>
            <person name="Attwood G.T."/>
        </authorList>
    </citation>
    <scope>NUCLEOTIDE SEQUENCE [LARGE SCALE GENOMIC DNA]</scope>
    <source>
        <strain evidence="13">MB2003</strain>
    </source>
</reference>
<keyword evidence="3" id="KW-1003">Cell membrane</keyword>
<organism evidence="12 13">
    <name type="scientific">Butyrivibrio hungatei</name>
    <dbReference type="NCBI Taxonomy" id="185008"/>
    <lineage>
        <taxon>Bacteria</taxon>
        <taxon>Bacillati</taxon>
        <taxon>Bacillota</taxon>
        <taxon>Clostridia</taxon>
        <taxon>Lachnospirales</taxon>
        <taxon>Lachnospiraceae</taxon>
        <taxon>Butyrivibrio</taxon>
    </lineage>
</organism>
<feature type="transmembrane region" description="Helical" evidence="9">
    <location>
        <begin position="282"/>
        <end position="311"/>
    </location>
</feature>
<evidence type="ECO:0000256" key="4">
    <source>
        <dbReference type="ARBA" id="ARBA00022692"/>
    </source>
</evidence>
<gene>
    <name evidence="12" type="ORF">bhn_I1107</name>
</gene>
<evidence type="ECO:0000313" key="12">
    <source>
        <dbReference type="EMBL" id="AOZ96141.1"/>
    </source>
</evidence>
<dbReference type="FunFam" id="3.40.50.300:FF:000221">
    <property type="entry name" value="Multidrug ABC transporter ATP-binding protein"/>
    <property type="match status" value="1"/>
</dbReference>
<dbReference type="PROSITE" id="PS50893">
    <property type="entry name" value="ABC_TRANSPORTER_2"/>
    <property type="match status" value="1"/>
</dbReference>
<dbReference type="PANTHER" id="PTHR43394">
    <property type="entry name" value="ATP-DEPENDENT PERMEASE MDL1, MITOCHONDRIAL"/>
    <property type="match status" value="1"/>
</dbReference>
<dbReference type="GO" id="GO:0015421">
    <property type="term" value="F:ABC-type oligopeptide transporter activity"/>
    <property type="evidence" value="ECO:0007669"/>
    <property type="project" value="TreeGrafter"/>
</dbReference>
<dbReference type="InterPro" id="IPR003593">
    <property type="entry name" value="AAA+_ATPase"/>
</dbReference>
<dbReference type="Pfam" id="PF00664">
    <property type="entry name" value="ABC_membrane"/>
    <property type="match status" value="1"/>
</dbReference>
<evidence type="ECO:0000256" key="8">
    <source>
        <dbReference type="ARBA" id="ARBA00023136"/>
    </source>
</evidence>
<evidence type="ECO:0000256" key="7">
    <source>
        <dbReference type="ARBA" id="ARBA00022989"/>
    </source>
</evidence>
<dbReference type="Gene3D" id="3.40.50.300">
    <property type="entry name" value="P-loop containing nucleotide triphosphate hydrolases"/>
    <property type="match status" value="1"/>
</dbReference>
<dbReference type="EMBL" id="CP017831">
    <property type="protein sequence ID" value="AOZ96141.1"/>
    <property type="molecule type" value="Genomic_DNA"/>
</dbReference>
<dbReference type="InterPro" id="IPR027417">
    <property type="entry name" value="P-loop_NTPase"/>
</dbReference>
<dbReference type="OrthoDB" id="9762778at2"/>
<evidence type="ECO:0000256" key="1">
    <source>
        <dbReference type="ARBA" id="ARBA00004651"/>
    </source>
</evidence>
<evidence type="ECO:0000256" key="5">
    <source>
        <dbReference type="ARBA" id="ARBA00022741"/>
    </source>
</evidence>
<evidence type="ECO:0000259" key="11">
    <source>
        <dbReference type="PROSITE" id="PS50929"/>
    </source>
</evidence>
<dbReference type="AlphaFoldDB" id="A0A1D9P0X9"/>
<dbReference type="PROSITE" id="PS50929">
    <property type="entry name" value="ABC_TM1F"/>
    <property type="match status" value="1"/>
</dbReference>
<dbReference type="Gene3D" id="1.20.1560.10">
    <property type="entry name" value="ABC transporter type 1, transmembrane domain"/>
    <property type="match status" value="1"/>
</dbReference>
<keyword evidence="2" id="KW-0813">Transport</keyword>
<feature type="transmembrane region" description="Helical" evidence="9">
    <location>
        <begin position="164"/>
        <end position="182"/>
    </location>
</feature>
<evidence type="ECO:0000256" key="2">
    <source>
        <dbReference type="ARBA" id="ARBA00022448"/>
    </source>
</evidence>
<evidence type="ECO:0000313" key="13">
    <source>
        <dbReference type="Proteomes" id="UP000179284"/>
    </source>
</evidence>
<feature type="domain" description="ABC transporter" evidence="10">
    <location>
        <begin position="363"/>
        <end position="600"/>
    </location>
</feature>
<dbReference type="RefSeq" id="WP_071175858.1">
    <property type="nucleotide sequence ID" value="NZ_CP017831.1"/>
</dbReference>
<feature type="transmembrane region" description="Helical" evidence="9">
    <location>
        <begin position="83"/>
        <end position="106"/>
    </location>
</feature>
<evidence type="ECO:0000256" key="9">
    <source>
        <dbReference type="SAM" id="Phobius"/>
    </source>
</evidence>
<keyword evidence="4 9" id="KW-0812">Transmembrane</keyword>
<dbReference type="CDD" id="cd18542">
    <property type="entry name" value="ABC_6TM_YknU_like"/>
    <property type="match status" value="1"/>
</dbReference>
<feature type="transmembrane region" description="Helical" evidence="9">
    <location>
        <begin position="188"/>
        <end position="206"/>
    </location>
</feature>
<dbReference type="SMART" id="SM00382">
    <property type="entry name" value="AAA"/>
    <property type="match status" value="1"/>
</dbReference>
<dbReference type="InterPro" id="IPR003439">
    <property type="entry name" value="ABC_transporter-like_ATP-bd"/>
</dbReference>
<protein>
    <submittedName>
        <fullName evidence="12">ABC transporter ATP-binding/permease protein</fullName>
    </submittedName>
</protein>
<dbReference type="GO" id="GO:0016887">
    <property type="term" value="F:ATP hydrolysis activity"/>
    <property type="evidence" value="ECO:0007669"/>
    <property type="project" value="InterPro"/>
</dbReference>